<keyword evidence="2" id="KW-1185">Reference proteome</keyword>
<evidence type="ECO:0000313" key="1">
    <source>
        <dbReference type="EMBL" id="KIM95140.1"/>
    </source>
</evidence>
<dbReference type="EMBL" id="KN832888">
    <property type="protein sequence ID" value="KIM95140.1"/>
    <property type="molecule type" value="Genomic_DNA"/>
</dbReference>
<dbReference type="HOGENOM" id="CLU_1797047_0_0_1"/>
<proteinExistence type="predicted"/>
<dbReference type="Proteomes" id="UP000054321">
    <property type="component" value="Unassembled WGS sequence"/>
</dbReference>
<name>A0A0C3GG71_OIDMZ</name>
<reference evidence="1 2" key="1">
    <citation type="submission" date="2014-04" db="EMBL/GenBank/DDBJ databases">
        <authorList>
            <consortium name="DOE Joint Genome Institute"/>
            <person name="Kuo A."/>
            <person name="Martino E."/>
            <person name="Perotto S."/>
            <person name="Kohler A."/>
            <person name="Nagy L.G."/>
            <person name="Floudas D."/>
            <person name="Copeland A."/>
            <person name="Barry K.W."/>
            <person name="Cichocki N."/>
            <person name="Veneault-Fourrey C."/>
            <person name="LaButti K."/>
            <person name="Lindquist E.A."/>
            <person name="Lipzen A."/>
            <person name="Lundell T."/>
            <person name="Morin E."/>
            <person name="Murat C."/>
            <person name="Sun H."/>
            <person name="Tunlid A."/>
            <person name="Henrissat B."/>
            <person name="Grigoriev I.V."/>
            <person name="Hibbett D.S."/>
            <person name="Martin F."/>
            <person name="Nordberg H.P."/>
            <person name="Cantor M.N."/>
            <person name="Hua S.X."/>
        </authorList>
    </citation>
    <scope>NUCLEOTIDE SEQUENCE [LARGE SCALE GENOMIC DNA]</scope>
    <source>
        <strain evidence="1 2">Zn</strain>
    </source>
</reference>
<sequence length="144" mass="16263">MWQNCLADTRLIDLHDANNIQNLNQSKEFTIAAAGTRSHNLNCILTALFPIEEGYVVVVRDRVAHQQPADAADIMVKHLRPDKTLPIIFTIEDKRAQRQVNKRHWDQAAAQLEGYFTIERQSETGESATRTLHGAVAIGMLVEF</sequence>
<organism evidence="1 2">
    <name type="scientific">Oidiodendron maius (strain Zn)</name>
    <dbReference type="NCBI Taxonomy" id="913774"/>
    <lineage>
        <taxon>Eukaryota</taxon>
        <taxon>Fungi</taxon>
        <taxon>Dikarya</taxon>
        <taxon>Ascomycota</taxon>
        <taxon>Pezizomycotina</taxon>
        <taxon>Leotiomycetes</taxon>
        <taxon>Leotiomycetes incertae sedis</taxon>
        <taxon>Myxotrichaceae</taxon>
        <taxon>Oidiodendron</taxon>
    </lineage>
</organism>
<dbReference type="AlphaFoldDB" id="A0A0C3GG71"/>
<protein>
    <submittedName>
        <fullName evidence="1">Uncharacterized protein</fullName>
    </submittedName>
</protein>
<gene>
    <name evidence="1" type="ORF">OIDMADRAFT_34546</name>
</gene>
<accession>A0A0C3GG71</accession>
<reference evidence="2" key="2">
    <citation type="submission" date="2015-01" db="EMBL/GenBank/DDBJ databases">
        <title>Evolutionary Origins and Diversification of the Mycorrhizal Mutualists.</title>
        <authorList>
            <consortium name="DOE Joint Genome Institute"/>
            <consortium name="Mycorrhizal Genomics Consortium"/>
            <person name="Kohler A."/>
            <person name="Kuo A."/>
            <person name="Nagy L.G."/>
            <person name="Floudas D."/>
            <person name="Copeland A."/>
            <person name="Barry K.W."/>
            <person name="Cichocki N."/>
            <person name="Veneault-Fourrey C."/>
            <person name="LaButti K."/>
            <person name="Lindquist E.A."/>
            <person name="Lipzen A."/>
            <person name="Lundell T."/>
            <person name="Morin E."/>
            <person name="Murat C."/>
            <person name="Riley R."/>
            <person name="Ohm R."/>
            <person name="Sun H."/>
            <person name="Tunlid A."/>
            <person name="Henrissat B."/>
            <person name="Grigoriev I.V."/>
            <person name="Hibbett D.S."/>
            <person name="Martin F."/>
        </authorList>
    </citation>
    <scope>NUCLEOTIDE SEQUENCE [LARGE SCALE GENOMIC DNA]</scope>
    <source>
        <strain evidence="2">Zn</strain>
    </source>
</reference>
<evidence type="ECO:0000313" key="2">
    <source>
        <dbReference type="Proteomes" id="UP000054321"/>
    </source>
</evidence>
<dbReference type="InParanoid" id="A0A0C3GG71"/>